<feature type="transmembrane region" description="Helical" evidence="1">
    <location>
        <begin position="81"/>
        <end position="100"/>
    </location>
</feature>
<reference evidence="2 3" key="1">
    <citation type="submission" date="2017-02" db="EMBL/GenBank/DDBJ databases">
        <title>Draft genome of Saccharomonospora sp. 154.</title>
        <authorList>
            <person name="Alonso-Carmona G.S."/>
            <person name="De La Haba R."/>
            <person name="Vera-Gargallo B."/>
            <person name="Sandoval-Trujillo A.H."/>
            <person name="Ramirez-Duran N."/>
            <person name="Ventosa A."/>
        </authorList>
    </citation>
    <scope>NUCLEOTIDE SEQUENCE [LARGE SCALE GENOMIC DNA]</scope>
    <source>
        <strain evidence="2 3">LRS4.154</strain>
    </source>
</reference>
<sequence length="145" mass="14918">MRDAVASLGAKMIPALRFLVVTTVFAHAILVCAQPFLAGWSLDGDGTALDLHGGNGGIVVTLSLLLIVLGIPWWRPGGGSGRVPILATLLFAAETLQLNLGHADILVGHVPLGVGIVVTSLLLCAVSIRGSPSRPLGPACERNQS</sequence>
<dbReference type="EMBL" id="MWIH01000006">
    <property type="protein sequence ID" value="OQO90880.1"/>
    <property type="molecule type" value="Genomic_DNA"/>
</dbReference>
<keyword evidence="1" id="KW-0812">Transmembrane</keyword>
<dbReference type="Proteomes" id="UP000192591">
    <property type="component" value="Unassembled WGS sequence"/>
</dbReference>
<name>A0A1V9A1F5_SACPI</name>
<protein>
    <recommendedName>
        <fullName evidence="4">Integral membrane protein</fullName>
    </recommendedName>
</protein>
<accession>A0A1V9A1F5</accession>
<evidence type="ECO:0008006" key="4">
    <source>
        <dbReference type="Google" id="ProtNLM"/>
    </source>
</evidence>
<keyword evidence="1" id="KW-0472">Membrane</keyword>
<keyword evidence="3" id="KW-1185">Reference proteome</keyword>
<feature type="transmembrane region" description="Helical" evidence="1">
    <location>
        <begin position="56"/>
        <end position="74"/>
    </location>
</feature>
<evidence type="ECO:0000313" key="2">
    <source>
        <dbReference type="EMBL" id="OQO90880.1"/>
    </source>
</evidence>
<evidence type="ECO:0000256" key="1">
    <source>
        <dbReference type="SAM" id="Phobius"/>
    </source>
</evidence>
<comment type="caution">
    <text evidence="2">The sequence shown here is derived from an EMBL/GenBank/DDBJ whole genome shotgun (WGS) entry which is preliminary data.</text>
</comment>
<dbReference type="STRING" id="1962155.B1813_15285"/>
<proteinExistence type="predicted"/>
<evidence type="ECO:0000313" key="3">
    <source>
        <dbReference type="Proteomes" id="UP000192591"/>
    </source>
</evidence>
<feature type="transmembrane region" description="Helical" evidence="1">
    <location>
        <begin position="12"/>
        <end position="36"/>
    </location>
</feature>
<gene>
    <name evidence="2" type="ORF">B1813_15285</name>
</gene>
<feature type="transmembrane region" description="Helical" evidence="1">
    <location>
        <begin position="106"/>
        <end position="128"/>
    </location>
</feature>
<keyword evidence="1" id="KW-1133">Transmembrane helix</keyword>
<organism evidence="2 3">
    <name type="scientific">Saccharomonospora piscinae</name>
    <dbReference type="NCBI Taxonomy" id="687388"/>
    <lineage>
        <taxon>Bacteria</taxon>
        <taxon>Bacillati</taxon>
        <taxon>Actinomycetota</taxon>
        <taxon>Actinomycetes</taxon>
        <taxon>Pseudonocardiales</taxon>
        <taxon>Pseudonocardiaceae</taxon>
        <taxon>Saccharomonospora</taxon>
    </lineage>
</organism>
<dbReference type="RefSeq" id="WP_081193046.1">
    <property type="nucleotide sequence ID" value="NZ_MWIH01000006.1"/>
</dbReference>
<dbReference type="AlphaFoldDB" id="A0A1V9A1F5"/>